<dbReference type="InterPro" id="IPR003660">
    <property type="entry name" value="HAMP_dom"/>
</dbReference>
<dbReference type="Gene3D" id="3.30.565.10">
    <property type="entry name" value="Histidine kinase-like ATPase, C-terminal domain"/>
    <property type="match status" value="1"/>
</dbReference>
<dbReference type="Pfam" id="PF00512">
    <property type="entry name" value="HisKA"/>
    <property type="match status" value="1"/>
</dbReference>
<dbReference type="SMART" id="SM00387">
    <property type="entry name" value="HATPase_c"/>
    <property type="match status" value="1"/>
</dbReference>
<dbReference type="InterPro" id="IPR005467">
    <property type="entry name" value="His_kinase_dom"/>
</dbReference>
<dbReference type="SUPFAM" id="SSF47384">
    <property type="entry name" value="Homodimeric domain of signal transducing histidine kinase"/>
    <property type="match status" value="1"/>
</dbReference>
<evidence type="ECO:0000256" key="7">
    <source>
        <dbReference type="ARBA" id="ARBA00023012"/>
    </source>
</evidence>
<dbReference type="SMART" id="SM00304">
    <property type="entry name" value="HAMP"/>
    <property type="match status" value="1"/>
</dbReference>
<protein>
    <recommendedName>
        <fullName evidence="3">histidine kinase</fullName>
        <ecNumber evidence="3">2.7.13.3</ecNumber>
    </recommendedName>
</protein>
<dbReference type="AlphaFoldDB" id="F0SG75"/>
<evidence type="ECO:0000313" key="13">
    <source>
        <dbReference type="Proteomes" id="UP000006860"/>
    </source>
</evidence>
<feature type="transmembrane region" description="Helical" evidence="9">
    <location>
        <begin position="202"/>
        <end position="223"/>
    </location>
</feature>
<evidence type="ECO:0000259" key="10">
    <source>
        <dbReference type="PROSITE" id="PS50109"/>
    </source>
</evidence>
<keyword evidence="9" id="KW-0472">Membrane</keyword>
<dbReference type="PROSITE" id="PS50109">
    <property type="entry name" value="HIS_KIN"/>
    <property type="match status" value="1"/>
</dbReference>
<dbReference type="GO" id="GO:0005886">
    <property type="term" value="C:plasma membrane"/>
    <property type="evidence" value="ECO:0007669"/>
    <property type="project" value="TreeGrafter"/>
</dbReference>
<dbReference type="HOGENOM" id="CLU_000445_114_64_0"/>
<dbReference type="SUPFAM" id="SSF55874">
    <property type="entry name" value="ATPase domain of HSP90 chaperone/DNA topoisomerase II/histidine kinase"/>
    <property type="match status" value="1"/>
</dbReference>
<dbReference type="eggNOG" id="COG2770">
    <property type="taxonomic scope" value="Bacteria"/>
</dbReference>
<organism evidence="12 13">
    <name type="scientific">Rubinisphaera brasiliensis (strain ATCC 49424 / DSM 5305 / JCM 21570 / IAM 15109 / NBRC 103401 / IFAM 1448)</name>
    <name type="common">Planctomyces brasiliensis</name>
    <dbReference type="NCBI Taxonomy" id="756272"/>
    <lineage>
        <taxon>Bacteria</taxon>
        <taxon>Pseudomonadati</taxon>
        <taxon>Planctomycetota</taxon>
        <taxon>Planctomycetia</taxon>
        <taxon>Planctomycetales</taxon>
        <taxon>Planctomycetaceae</taxon>
        <taxon>Rubinisphaera</taxon>
    </lineage>
</organism>
<accession>F0SG75</accession>
<dbReference type="KEGG" id="pbs:Plabr_1807"/>
<evidence type="ECO:0000313" key="12">
    <source>
        <dbReference type="EMBL" id="ADY59417.1"/>
    </source>
</evidence>
<keyword evidence="13" id="KW-1185">Reference proteome</keyword>
<keyword evidence="5" id="KW-0808">Transferase</keyword>
<evidence type="ECO:0000259" key="11">
    <source>
        <dbReference type="PROSITE" id="PS50885"/>
    </source>
</evidence>
<evidence type="ECO:0000256" key="2">
    <source>
        <dbReference type="ARBA" id="ARBA00004370"/>
    </source>
</evidence>
<dbReference type="SMART" id="SM00388">
    <property type="entry name" value="HisKA"/>
    <property type="match status" value="1"/>
</dbReference>
<evidence type="ECO:0000256" key="9">
    <source>
        <dbReference type="SAM" id="Phobius"/>
    </source>
</evidence>
<sequence length="609" mass="68151">MPNLVHSDQIFMSYRTIKRLLGETSLERKCRFLFGGGLMLLISGSFYFYARLNARIFESQNKETAQLLVAPIIMEKHMKAVDIDAEYIPVIEEMASTLKPIELKDYRWRLLKSDPAADSQDRPNDEIGYQALSKIRAGESEYILPLPDKKEYRYYAAVRAGKSCLSCHYHNKPGVSPGDTIGMVKITLPLDKTQSRLAENNAILLAMGIVTSFLAMVAAYAIVRYVIVKPVLYLKDISEEIARGTLDLRADIRTGDEFEELSHAFNRMLRHLVTVQDELKLANNSLDSKVDELARANLSLFEMNKLKNEFLATMSHELRTPLNSILGFSDVLGSADNLNDKQKRYLGNISSSGQRLLTLINDILDLAKIESGKMELHAVEFSIAEIVEQLCLSISPLADRKNIELTWMCSPDMPPMYQDAGKIQQILTNLLSNAVKFTPDGGRVRVEVTPLCLVPDENNTDDSVPAARDLVQISVADTGIGIPLADQERIFEKFRQSSAVPGQEDLLTREYEGTGLGLSIVKELCKLLGGEVKVESEFGKGSTFVVRIPISVRASNELPVDSEALRHQTVERTRQRIQQGVKQRQELEDLADRPWKDNDGQDGSARDVG</sequence>
<name>F0SG75_RUBBR</name>
<keyword evidence="9" id="KW-1133">Transmembrane helix</keyword>
<dbReference type="Gene3D" id="6.10.340.10">
    <property type="match status" value="1"/>
</dbReference>
<dbReference type="Pfam" id="PF11845">
    <property type="entry name" value="Tll0287-like"/>
    <property type="match status" value="1"/>
</dbReference>
<keyword evidence="4" id="KW-0597">Phosphoprotein</keyword>
<dbReference type="PROSITE" id="PS50885">
    <property type="entry name" value="HAMP"/>
    <property type="match status" value="1"/>
</dbReference>
<feature type="compositionally biased region" description="Basic and acidic residues" evidence="8">
    <location>
        <begin position="583"/>
        <end position="609"/>
    </location>
</feature>
<dbReference type="PANTHER" id="PTHR43047:SF72">
    <property type="entry name" value="OSMOSENSING HISTIDINE PROTEIN KINASE SLN1"/>
    <property type="match status" value="1"/>
</dbReference>
<evidence type="ECO:0000256" key="3">
    <source>
        <dbReference type="ARBA" id="ARBA00012438"/>
    </source>
</evidence>
<dbReference type="EC" id="2.7.13.3" evidence="3"/>
<evidence type="ECO:0000256" key="6">
    <source>
        <dbReference type="ARBA" id="ARBA00022777"/>
    </source>
</evidence>
<dbReference type="CDD" id="cd00082">
    <property type="entry name" value="HisKA"/>
    <property type="match status" value="1"/>
</dbReference>
<dbReference type="InterPro" id="IPR004358">
    <property type="entry name" value="Sig_transdc_His_kin-like_C"/>
</dbReference>
<dbReference type="InterPro" id="IPR036890">
    <property type="entry name" value="HATPase_C_sf"/>
</dbReference>
<feature type="domain" description="Histidine kinase" evidence="10">
    <location>
        <begin position="313"/>
        <end position="552"/>
    </location>
</feature>
<gene>
    <name evidence="12" type="ordered locus">Plabr_1807</name>
</gene>
<feature type="transmembrane region" description="Helical" evidence="9">
    <location>
        <begin position="32"/>
        <end position="50"/>
    </location>
</feature>
<dbReference type="GO" id="GO:0009927">
    <property type="term" value="F:histidine phosphotransfer kinase activity"/>
    <property type="evidence" value="ECO:0007669"/>
    <property type="project" value="TreeGrafter"/>
</dbReference>
<dbReference type="eggNOG" id="COG2205">
    <property type="taxonomic scope" value="Bacteria"/>
</dbReference>
<dbReference type="EMBL" id="CP002546">
    <property type="protein sequence ID" value="ADY59417.1"/>
    <property type="molecule type" value="Genomic_DNA"/>
</dbReference>
<dbReference type="STRING" id="756272.Plabr_1807"/>
<keyword evidence="6 12" id="KW-0418">Kinase</keyword>
<comment type="catalytic activity">
    <reaction evidence="1">
        <text>ATP + protein L-histidine = ADP + protein N-phospho-L-histidine.</text>
        <dbReference type="EC" id="2.7.13.3"/>
    </reaction>
</comment>
<dbReference type="InterPro" id="IPR021796">
    <property type="entry name" value="Tll0287-like_dom"/>
</dbReference>
<dbReference type="Pfam" id="PF02518">
    <property type="entry name" value="HATPase_c"/>
    <property type="match status" value="1"/>
</dbReference>
<dbReference type="CDD" id="cd16922">
    <property type="entry name" value="HATPase_EvgS-ArcB-TorS-like"/>
    <property type="match status" value="1"/>
</dbReference>
<dbReference type="InterPro" id="IPR003661">
    <property type="entry name" value="HisK_dim/P_dom"/>
</dbReference>
<dbReference type="Proteomes" id="UP000006860">
    <property type="component" value="Chromosome"/>
</dbReference>
<dbReference type="Pfam" id="PF00672">
    <property type="entry name" value="HAMP"/>
    <property type="match status" value="1"/>
</dbReference>
<keyword evidence="9" id="KW-0812">Transmembrane</keyword>
<keyword evidence="7" id="KW-0902">Two-component regulatory system</keyword>
<evidence type="ECO:0000256" key="8">
    <source>
        <dbReference type="SAM" id="MobiDB-lite"/>
    </source>
</evidence>
<dbReference type="PRINTS" id="PR00344">
    <property type="entry name" value="BCTRLSENSOR"/>
</dbReference>
<reference evidence="13" key="1">
    <citation type="submission" date="2011-02" db="EMBL/GenBank/DDBJ databases">
        <title>The complete genome of Planctomyces brasiliensis DSM 5305.</title>
        <authorList>
            <person name="Lucas S."/>
            <person name="Copeland A."/>
            <person name="Lapidus A."/>
            <person name="Bruce D."/>
            <person name="Goodwin L."/>
            <person name="Pitluck S."/>
            <person name="Kyrpides N."/>
            <person name="Mavromatis K."/>
            <person name="Pagani I."/>
            <person name="Ivanova N."/>
            <person name="Ovchinnikova G."/>
            <person name="Lu M."/>
            <person name="Detter J.C."/>
            <person name="Han C."/>
            <person name="Land M."/>
            <person name="Hauser L."/>
            <person name="Markowitz V."/>
            <person name="Cheng J.-F."/>
            <person name="Hugenholtz P."/>
            <person name="Woyke T."/>
            <person name="Wu D."/>
            <person name="Tindall B."/>
            <person name="Pomrenke H.G."/>
            <person name="Brambilla E."/>
            <person name="Klenk H.-P."/>
            <person name="Eisen J.A."/>
        </authorList>
    </citation>
    <scope>NUCLEOTIDE SEQUENCE [LARGE SCALE GENOMIC DNA]</scope>
    <source>
        <strain evidence="13">ATCC 49424 / DSM 5305 / JCM 21570 / NBRC 103401 / IFAM 1448</strain>
    </source>
</reference>
<dbReference type="FunFam" id="1.10.287.130:FF:000001">
    <property type="entry name" value="Two-component sensor histidine kinase"/>
    <property type="match status" value="1"/>
</dbReference>
<evidence type="ECO:0000256" key="1">
    <source>
        <dbReference type="ARBA" id="ARBA00000085"/>
    </source>
</evidence>
<dbReference type="PANTHER" id="PTHR43047">
    <property type="entry name" value="TWO-COMPONENT HISTIDINE PROTEIN KINASE"/>
    <property type="match status" value="1"/>
</dbReference>
<dbReference type="FunFam" id="3.30.565.10:FF:000010">
    <property type="entry name" value="Sensor histidine kinase RcsC"/>
    <property type="match status" value="1"/>
</dbReference>
<feature type="region of interest" description="Disordered" evidence="8">
    <location>
        <begin position="572"/>
        <end position="609"/>
    </location>
</feature>
<dbReference type="Gene3D" id="1.10.287.130">
    <property type="match status" value="1"/>
</dbReference>
<evidence type="ECO:0000256" key="5">
    <source>
        <dbReference type="ARBA" id="ARBA00022679"/>
    </source>
</evidence>
<dbReference type="CDD" id="cd06225">
    <property type="entry name" value="HAMP"/>
    <property type="match status" value="1"/>
</dbReference>
<dbReference type="InterPro" id="IPR003594">
    <property type="entry name" value="HATPase_dom"/>
</dbReference>
<dbReference type="GO" id="GO:0000155">
    <property type="term" value="F:phosphorelay sensor kinase activity"/>
    <property type="evidence" value="ECO:0007669"/>
    <property type="project" value="InterPro"/>
</dbReference>
<evidence type="ECO:0000256" key="4">
    <source>
        <dbReference type="ARBA" id="ARBA00022553"/>
    </source>
</evidence>
<dbReference type="SUPFAM" id="SSF158472">
    <property type="entry name" value="HAMP domain-like"/>
    <property type="match status" value="1"/>
</dbReference>
<feature type="domain" description="HAMP" evidence="11">
    <location>
        <begin position="225"/>
        <end position="277"/>
    </location>
</feature>
<dbReference type="InterPro" id="IPR036097">
    <property type="entry name" value="HisK_dim/P_sf"/>
</dbReference>
<comment type="subcellular location">
    <subcellularLocation>
        <location evidence="2">Membrane</location>
    </subcellularLocation>
</comment>
<proteinExistence type="predicted"/>